<evidence type="ECO:0000256" key="3">
    <source>
        <dbReference type="ARBA" id="ARBA00022801"/>
    </source>
</evidence>
<dbReference type="RefSeq" id="WP_059426977.1">
    <property type="nucleotide sequence ID" value="NZ_FAUT01000001.1"/>
</dbReference>
<evidence type="ECO:0000313" key="6">
    <source>
        <dbReference type="Proteomes" id="UP000052257"/>
    </source>
</evidence>
<gene>
    <name evidence="5" type="ORF">ERS739220_01500</name>
</gene>
<dbReference type="GeneID" id="29473314"/>
<name>A0A9W5AUR8_CAMHY</name>
<evidence type="ECO:0000256" key="2">
    <source>
        <dbReference type="ARBA" id="ARBA00022722"/>
    </source>
</evidence>
<proteinExistence type="inferred from homology"/>
<dbReference type="InterPro" id="IPR037038">
    <property type="entry name" value="HepT-like_sf"/>
</dbReference>
<dbReference type="EMBL" id="FAUW01000004">
    <property type="protein sequence ID" value="CUU84498.1"/>
    <property type="molecule type" value="Genomic_DNA"/>
</dbReference>
<dbReference type="AlphaFoldDB" id="A0A9W5AUR8"/>
<accession>A0A9W5AUR8</accession>
<dbReference type="GO" id="GO:0004540">
    <property type="term" value="F:RNA nuclease activity"/>
    <property type="evidence" value="ECO:0007669"/>
    <property type="project" value="InterPro"/>
</dbReference>
<dbReference type="GO" id="GO:0110001">
    <property type="term" value="C:toxin-antitoxin complex"/>
    <property type="evidence" value="ECO:0007669"/>
    <property type="project" value="InterPro"/>
</dbReference>
<dbReference type="Proteomes" id="UP000052257">
    <property type="component" value="Unassembled WGS sequence"/>
</dbReference>
<organism evidence="5 6">
    <name type="scientific">Campylobacter hyointestinalis subsp. hyointestinalis</name>
    <dbReference type="NCBI Taxonomy" id="91352"/>
    <lineage>
        <taxon>Bacteria</taxon>
        <taxon>Pseudomonadati</taxon>
        <taxon>Campylobacterota</taxon>
        <taxon>Epsilonproteobacteria</taxon>
        <taxon>Campylobacterales</taxon>
        <taxon>Campylobacteraceae</taxon>
        <taxon>Campylobacter</taxon>
    </lineage>
</organism>
<keyword evidence="1" id="KW-1277">Toxin-antitoxin system</keyword>
<sequence>MSSHVRRLETAVEKIEEIEKICNLKGVTKALEDESILKPAIMKHFDVIYQQFEKLEKDQEYQILGKFDKEELKGLRRVRNWSSHDYDNIQNEIIEETIHKDLPKLKENIQKVLKETKKEMCEDLQKKIDRFVKKQDILMPDARSELAKDIKQNYEKLQEHKIELDKPYSDKIKNIIKDNSKENQK</sequence>
<dbReference type="GO" id="GO:0016787">
    <property type="term" value="F:hydrolase activity"/>
    <property type="evidence" value="ECO:0007669"/>
    <property type="project" value="UniProtKB-KW"/>
</dbReference>
<protein>
    <submittedName>
        <fullName evidence="5">Protein of uncharacterized function DUF86</fullName>
    </submittedName>
</protein>
<keyword evidence="3" id="KW-0378">Hydrolase</keyword>
<comment type="caution">
    <text evidence="5">The sequence shown here is derived from an EMBL/GenBank/DDBJ whole genome shotgun (WGS) entry which is preliminary data.</text>
</comment>
<evidence type="ECO:0000256" key="1">
    <source>
        <dbReference type="ARBA" id="ARBA00022649"/>
    </source>
</evidence>
<evidence type="ECO:0000313" key="5">
    <source>
        <dbReference type="EMBL" id="CUU84498.1"/>
    </source>
</evidence>
<reference evidence="5 6" key="1">
    <citation type="submission" date="2015-11" db="EMBL/GenBank/DDBJ databases">
        <authorList>
            <consortium name="Pathogen Informatics"/>
        </authorList>
    </citation>
    <scope>NUCLEOTIDE SEQUENCE [LARGE SCALE GENOMIC DNA]</scope>
    <source>
        <strain evidence="5 6">006A-0191</strain>
    </source>
</reference>
<evidence type="ECO:0000256" key="4">
    <source>
        <dbReference type="ARBA" id="ARBA00024207"/>
    </source>
</evidence>
<comment type="similarity">
    <text evidence="4">Belongs to the HepT RNase toxin family.</text>
</comment>
<dbReference type="Pfam" id="PF01934">
    <property type="entry name" value="HepT-like"/>
    <property type="match status" value="1"/>
</dbReference>
<dbReference type="InterPro" id="IPR008201">
    <property type="entry name" value="HepT-like"/>
</dbReference>
<keyword evidence="2" id="KW-0540">Nuclease</keyword>
<dbReference type="Gene3D" id="1.20.120.580">
    <property type="entry name" value="bsu32300-like"/>
    <property type="match status" value="1"/>
</dbReference>